<proteinExistence type="predicted"/>
<organism evidence="1 2">
    <name type="scientific">Hydrogeniiclostridium mannosilyticum</name>
    <dbReference type="NCBI Taxonomy" id="2764322"/>
    <lineage>
        <taxon>Bacteria</taxon>
        <taxon>Bacillati</taxon>
        <taxon>Bacillota</taxon>
        <taxon>Clostridia</taxon>
        <taxon>Eubacteriales</taxon>
        <taxon>Acutalibacteraceae</taxon>
        <taxon>Hydrogeniiclostridium</taxon>
    </lineage>
</organism>
<protein>
    <recommendedName>
        <fullName evidence="3">DUF4317 domain-containing protein</fullName>
    </recommendedName>
</protein>
<keyword evidence="2" id="KW-1185">Reference proteome</keyword>
<evidence type="ECO:0000313" key="1">
    <source>
        <dbReference type="EMBL" id="RAQ29943.1"/>
    </source>
</evidence>
<evidence type="ECO:0000313" key="2">
    <source>
        <dbReference type="Proteomes" id="UP000249377"/>
    </source>
</evidence>
<dbReference type="EMBL" id="QLYR01000002">
    <property type="protein sequence ID" value="RAQ29943.1"/>
    <property type="molecule type" value="Genomic_DNA"/>
</dbReference>
<dbReference type="InterPro" id="IPR025466">
    <property type="entry name" value="DUF4317"/>
</dbReference>
<dbReference type="Proteomes" id="UP000249377">
    <property type="component" value="Unassembled WGS sequence"/>
</dbReference>
<reference evidence="1 2" key="1">
    <citation type="submission" date="2018-06" db="EMBL/GenBank/DDBJ databases">
        <title>Noncontiguous genome sequence of Ruminococcaceae bacterium ASD2818.</title>
        <authorList>
            <person name="Chaplin A.V."/>
            <person name="Sokolova S.R."/>
            <person name="Kochetkova T.O."/>
            <person name="Goltsov A.Y."/>
            <person name="Trofimov D.Y."/>
            <person name="Efimov B.A."/>
        </authorList>
    </citation>
    <scope>NUCLEOTIDE SEQUENCE [LARGE SCALE GENOMIC DNA]</scope>
    <source>
        <strain evidence="1 2">ASD2818</strain>
    </source>
</reference>
<dbReference type="RefSeq" id="WP_112332357.1">
    <property type="nucleotide sequence ID" value="NZ_JBKYJQ010000010.1"/>
</dbReference>
<evidence type="ECO:0008006" key="3">
    <source>
        <dbReference type="Google" id="ProtNLM"/>
    </source>
</evidence>
<accession>A0A328UK74</accession>
<name>A0A328UK74_9FIRM</name>
<comment type="caution">
    <text evidence="1">The sequence shown here is derived from an EMBL/GenBank/DDBJ whole genome shotgun (WGS) entry which is preliminary data.</text>
</comment>
<gene>
    <name evidence="1" type="ORF">DPQ25_06220</name>
</gene>
<dbReference type="AlphaFoldDB" id="A0A328UK74"/>
<sequence>MNEKEIAEIRRRFRPDKSNITHVRGCYVNDKREIVSEFDQSLALMPQEEGEKILTTLKRTLSGTLGKNLVGLAFATEQVVDGEEHKLLMALRGSSLKEDDAVRAFYQRVIDAVNLEGPYLILLAHDTYDVPFRSKDGETLDDASSEIYSYILCSVCPVKMTKPALCYYVPENSFHSLRPDWLVSPPELGFLFPAFDDRSTNIYNALYYTRNLTENHPEFIEAVFRLEAPVPAAEQKEAFQSILSETLAEECHYDVLQTVHEQFREMIEEHKANKEPEPLVVSKDTVKSVLEHSGVSGEHVAAFDRKYDAEFGADTCLSPRNLVDDRQFEVRTPDVTIRVNPERSDLIETRILNGARYILIRADEGVEVNGIDIRITGEA</sequence>
<dbReference type="Pfam" id="PF14199">
    <property type="entry name" value="DUF4317"/>
    <property type="match status" value="1"/>
</dbReference>